<dbReference type="EMBL" id="CP044427">
    <property type="protein sequence ID" value="QFG68182.1"/>
    <property type="molecule type" value="Genomic_DNA"/>
</dbReference>
<dbReference type="InterPro" id="IPR006015">
    <property type="entry name" value="Universal_stress_UspA"/>
</dbReference>
<dbReference type="InterPro" id="IPR006016">
    <property type="entry name" value="UspA"/>
</dbReference>
<evidence type="ECO:0000313" key="3">
    <source>
        <dbReference type="EMBL" id="QFG68182.1"/>
    </source>
</evidence>
<dbReference type="OrthoDB" id="5419113at2"/>
<dbReference type="CDD" id="cd00293">
    <property type="entry name" value="USP-like"/>
    <property type="match status" value="1"/>
</dbReference>
<feature type="domain" description="UspA" evidence="2">
    <location>
        <begin position="3"/>
        <end position="132"/>
    </location>
</feature>
<gene>
    <name evidence="3" type="ORF">FY030_05145</name>
</gene>
<accession>A0A5J6V592</accession>
<evidence type="ECO:0000256" key="1">
    <source>
        <dbReference type="ARBA" id="ARBA00008791"/>
    </source>
</evidence>
<evidence type="ECO:0000313" key="4">
    <source>
        <dbReference type="Proteomes" id="UP000326546"/>
    </source>
</evidence>
<dbReference type="Pfam" id="PF00582">
    <property type="entry name" value="Usp"/>
    <property type="match status" value="1"/>
</dbReference>
<reference evidence="3 4" key="1">
    <citation type="submission" date="2019-09" db="EMBL/GenBank/DDBJ databases">
        <title>Serinicoccus pratensis sp. nov., isolated from meadow soil.</title>
        <authorList>
            <person name="Zhang W."/>
        </authorList>
    </citation>
    <scope>NUCLEOTIDE SEQUENCE [LARGE SCALE GENOMIC DNA]</scope>
    <source>
        <strain evidence="3 4">W204</strain>
    </source>
</reference>
<sequence>MSVAVAHSMTEAGAAALELAMTECGFRSEPLVVLHVAKDADDAQDPLHRDHYLEQVRSQLNELGAPADLDWRLEVVGAGGDVAGALLDLAVQAGASILIIGQKPRSRVGKFLMGSTVQRVVLDASMPVLVTRAHPGSLKA</sequence>
<dbReference type="Proteomes" id="UP000326546">
    <property type="component" value="Chromosome"/>
</dbReference>
<proteinExistence type="inferred from homology"/>
<protein>
    <submittedName>
        <fullName evidence="3">Universal stress protein</fullName>
    </submittedName>
</protein>
<dbReference type="InterPro" id="IPR014729">
    <property type="entry name" value="Rossmann-like_a/b/a_fold"/>
</dbReference>
<dbReference type="Gene3D" id="3.40.50.620">
    <property type="entry name" value="HUPs"/>
    <property type="match status" value="1"/>
</dbReference>
<name>A0A5J6V592_9MICO</name>
<evidence type="ECO:0000259" key="2">
    <source>
        <dbReference type="Pfam" id="PF00582"/>
    </source>
</evidence>
<dbReference type="KEGG" id="serw:FY030_05145"/>
<keyword evidence="4" id="KW-1185">Reference proteome</keyword>
<comment type="similarity">
    <text evidence="1">Belongs to the universal stress protein A family.</text>
</comment>
<organism evidence="3 4">
    <name type="scientific">Ornithinimicrobium pratense</name>
    <dbReference type="NCBI Taxonomy" id="2593973"/>
    <lineage>
        <taxon>Bacteria</taxon>
        <taxon>Bacillati</taxon>
        <taxon>Actinomycetota</taxon>
        <taxon>Actinomycetes</taxon>
        <taxon>Micrococcales</taxon>
        <taxon>Ornithinimicrobiaceae</taxon>
        <taxon>Ornithinimicrobium</taxon>
    </lineage>
</organism>
<dbReference type="PRINTS" id="PR01438">
    <property type="entry name" value="UNVRSLSTRESS"/>
</dbReference>
<dbReference type="RefSeq" id="WP_158060571.1">
    <property type="nucleotide sequence ID" value="NZ_CP044427.1"/>
</dbReference>
<dbReference type="SUPFAM" id="SSF52402">
    <property type="entry name" value="Adenine nucleotide alpha hydrolases-like"/>
    <property type="match status" value="1"/>
</dbReference>
<dbReference type="AlphaFoldDB" id="A0A5J6V592"/>